<dbReference type="PROSITE" id="PS51257">
    <property type="entry name" value="PROKAR_LIPOPROTEIN"/>
    <property type="match status" value="1"/>
</dbReference>
<dbReference type="EMBL" id="JABFTQ010000006">
    <property type="protein sequence ID" value="MCE8047192.1"/>
    <property type="molecule type" value="Genomic_DNA"/>
</dbReference>
<dbReference type="Proteomes" id="UP001320178">
    <property type="component" value="Unassembled WGS sequence"/>
</dbReference>
<comment type="caution">
    <text evidence="3">The sequence shown here is derived from an EMBL/GenBank/DDBJ whole genome shotgun (WGS) entry which is preliminary data.</text>
</comment>
<organism evidence="3 5">
    <name type="scientific">Billgrantia desiderata</name>
    <dbReference type="NCBI Taxonomy" id="52021"/>
    <lineage>
        <taxon>Bacteria</taxon>
        <taxon>Pseudomonadati</taxon>
        <taxon>Pseudomonadota</taxon>
        <taxon>Gammaproteobacteria</taxon>
        <taxon>Oceanospirillales</taxon>
        <taxon>Halomonadaceae</taxon>
        <taxon>Billgrantia</taxon>
    </lineage>
</organism>
<evidence type="ECO:0000313" key="2">
    <source>
        <dbReference type="EMBL" id="MCE8047192.1"/>
    </source>
</evidence>
<evidence type="ECO:0000313" key="3">
    <source>
        <dbReference type="EMBL" id="MCE8050513.1"/>
    </source>
</evidence>
<gene>
    <name evidence="2" type="ORF">HOP60_10675</name>
    <name evidence="3" type="ORF">HOP61_04330</name>
</gene>
<evidence type="ECO:0000256" key="1">
    <source>
        <dbReference type="SAM" id="Coils"/>
    </source>
</evidence>
<protein>
    <submittedName>
        <fullName evidence="3">Uncharacterized protein</fullName>
    </submittedName>
</protein>
<evidence type="ECO:0000313" key="4">
    <source>
        <dbReference type="Proteomes" id="UP001320154"/>
    </source>
</evidence>
<keyword evidence="4" id="KW-1185">Reference proteome</keyword>
<proteinExistence type="predicted"/>
<dbReference type="AlphaFoldDB" id="A0AAW4YPP5"/>
<sequence length="181" mass="20150">MKKLFAMGGLAALLGGCELLPEHAMLGTEPEESPETVACTAEPTFADEACLLHNWVAFGLTSQRGDGEWRRQALMDIEAAAGRSEAERELARAVALAWGSEREWREAATIYQEYTAAAPEDLQPLLRYWRNELEGRRSLAGHRDNARGQLANLQRENAELSEKLEALTAIEQNMNLRQQSP</sequence>
<dbReference type="EMBL" id="JABFTS010000001">
    <property type="protein sequence ID" value="MCE8050513.1"/>
    <property type="molecule type" value="Genomic_DNA"/>
</dbReference>
<dbReference type="RefSeq" id="WP_086509234.1">
    <property type="nucleotide sequence ID" value="NZ_JAAQTN010000025.1"/>
</dbReference>
<evidence type="ECO:0000313" key="5">
    <source>
        <dbReference type="Proteomes" id="UP001320178"/>
    </source>
</evidence>
<name>A0AAW4YPP5_9GAMM</name>
<feature type="coiled-coil region" evidence="1">
    <location>
        <begin position="136"/>
        <end position="177"/>
    </location>
</feature>
<reference evidence="3 4" key="2">
    <citation type="journal article" date="2021" name="Front. Microbiol.">
        <title>Aerobic Denitrification and Heterotrophic Sulfur Oxidation in the Genus Halomonas Revealed by Six Novel Species Characterizations and Genome-Based Analysis.</title>
        <authorList>
            <person name="Wang L."/>
            <person name="Shao Z."/>
        </authorList>
    </citation>
    <scope>NUCLEOTIDE SEQUENCE</scope>
    <source>
        <strain evidence="2 4">MCCC 1A05748</strain>
        <strain evidence="3">MCCC 1A05776</strain>
    </source>
</reference>
<dbReference type="Proteomes" id="UP001320154">
    <property type="component" value="Unassembled WGS sequence"/>
</dbReference>
<accession>A0AAW4YPP5</accession>
<reference evidence="3" key="1">
    <citation type="submission" date="2020-05" db="EMBL/GenBank/DDBJ databases">
        <authorList>
            <person name="Wang L."/>
            <person name="Shao Z."/>
        </authorList>
    </citation>
    <scope>NUCLEOTIDE SEQUENCE</scope>
    <source>
        <strain evidence="2">MCCC 1A05748</strain>
        <strain evidence="3">MCCC 1A05776</strain>
    </source>
</reference>
<keyword evidence="1" id="KW-0175">Coiled coil</keyword>